<feature type="signal peptide" evidence="9">
    <location>
        <begin position="1"/>
        <end position="24"/>
    </location>
</feature>
<feature type="transmembrane region" description="Helical" evidence="8">
    <location>
        <begin position="329"/>
        <end position="348"/>
    </location>
</feature>
<comment type="caution">
    <text evidence="8">Lacks conserved residue(s) required for the propagation of feature annotation.</text>
</comment>
<evidence type="ECO:0000256" key="4">
    <source>
        <dbReference type="ARBA" id="ARBA00022692"/>
    </source>
</evidence>
<feature type="transmembrane region" description="Helical" evidence="8">
    <location>
        <begin position="254"/>
        <end position="277"/>
    </location>
</feature>
<accession>A0A7N0U1P3</accession>
<feature type="transmembrane region" description="Helical" evidence="8">
    <location>
        <begin position="48"/>
        <end position="68"/>
    </location>
</feature>
<dbReference type="InterPro" id="IPR003689">
    <property type="entry name" value="ZIP"/>
</dbReference>
<keyword evidence="11" id="KW-1185">Reference proteome</keyword>
<dbReference type="Proteomes" id="UP000594263">
    <property type="component" value="Unplaced"/>
</dbReference>
<dbReference type="Gramene" id="Kaladp0050s0303.1.v1.1">
    <property type="protein sequence ID" value="Kaladp0050s0303.1.v1.1"/>
    <property type="gene ID" value="Kaladp0050s0303.v1.1"/>
</dbReference>
<dbReference type="PANTHER" id="PTHR11040">
    <property type="entry name" value="ZINC/IRON TRANSPORTER"/>
    <property type="match status" value="1"/>
</dbReference>
<keyword evidence="9" id="KW-0732">Signal</keyword>
<reference evidence="10" key="1">
    <citation type="submission" date="2021-01" db="UniProtKB">
        <authorList>
            <consortium name="EnsemblPlants"/>
        </authorList>
    </citation>
    <scope>IDENTIFICATION</scope>
</reference>
<dbReference type="PANTHER" id="PTHR11040:SF35">
    <property type="entry name" value="ZINC TRANSPORTER 5"/>
    <property type="match status" value="1"/>
</dbReference>
<keyword evidence="7 8" id="KW-0472">Membrane</keyword>
<keyword evidence="6 8" id="KW-0406">Ion transport</keyword>
<comment type="similarity">
    <text evidence="2 8">Belongs to the ZIP transporter (TC 2.A.5) family.</text>
</comment>
<organism evidence="10 11">
    <name type="scientific">Kalanchoe fedtschenkoi</name>
    <name type="common">Lavender scallops</name>
    <name type="synonym">South American air plant</name>
    <dbReference type="NCBI Taxonomy" id="63787"/>
    <lineage>
        <taxon>Eukaryota</taxon>
        <taxon>Viridiplantae</taxon>
        <taxon>Streptophyta</taxon>
        <taxon>Embryophyta</taxon>
        <taxon>Tracheophyta</taxon>
        <taxon>Spermatophyta</taxon>
        <taxon>Magnoliopsida</taxon>
        <taxon>eudicotyledons</taxon>
        <taxon>Gunneridae</taxon>
        <taxon>Pentapetalae</taxon>
        <taxon>Saxifragales</taxon>
        <taxon>Crassulaceae</taxon>
        <taxon>Kalanchoe</taxon>
    </lineage>
</organism>
<evidence type="ECO:0000256" key="3">
    <source>
        <dbReference type="ARBA" id="ARBA00022448"/>
    </source>
</evidence>
<evidence type="ECO:0000256" key="1">
    <source>
        <dbReference type="ARBA" id="ARBA00004141"/>
    </source>
</evidence>
<evidence type="ECO:0000256" key="2">
    <source>
        <dbReference type="ARBA" id="ARBA00006939"/>
    </source>
</evidence>
<proteinExistence type="inferred from homology"/>
<evidence type="ECO:0000256" key="8">
    <source>
        <dbReference type="RuleBase" id="RU362088"/>
    </source>
</evidence>
<evidence type="ECO:0000256" key="7">
    <source>
        <dbReference type="ARBA" id="ARBA00023136"/>
    </source>
</evidence>
<dbReference type="GO" id="GO:0005385">
    <property type="term" value="F:zinc ion transmembrane transporter activity"/>
    <property type="evidence" value="ECO:0007669"/>
    <property type="project" value="InterPro"/>
</dbReference>
<feature type="transmembrane region" description="Helical" evidence="8">
    <location>
        <begin position="297"/>
        <end position="317"/>
    </location>
</feature>
<keyword evidence="5 8" id="KW-1133">Transmembrane helix</keyword>
<dbReference type="InterPro" id="IPR004698">
    <property type="entry name" value="Zn/Fe_permease_fun/pln"/>
</dbReference>
<evidence type="ECO:0000256" key="9">
    <source>
        <dbReference type="SAM" id="SignalP"/>
    </source>
</evidence>
<dbReference type="Pfam" id="PF02535">
    <property type="entry name" value="Zip"/>
    <property type="match status" value="1"/>
</dbReference>
<keyword evidence="4 8" id="KW-0812">Transmembrane</keyword>
<feature type="transmembrane region" description="Helical" evidence="8">
    <location>
        <begin position="122"/>
        <end position="146"/>
    </location>
</feature>
<sequence length="349" mass="37288">MRKMSTFVSYSLLLLLLATPFVASECTCDASDPGAVTQNKSLALKLKLIGLFAILFLSAAGVCLPLLGRRFERLQADKGIFFLIKAFAGGVILATGFVHVLVDAFDDLTSPCLDENPWGRFPFTGFIAMVAAITTLAIDSFALSYYENLYSEKQQPQPVADQENNIMAVHTHTSHVHPCGGSASSAQFELLKHKVVSQVLELGIVVHSVIIGISFGASQNPDTINPLIAALSFHQFFEGMGLGGCIFQANFDKCGTVIMILFFALTTPLGIVIGLIVSNTYDESSPRALMIQGVLNASSAGILIYMSLVDVLAPAFANPAVKKNLRLQSGGYVALLLGAGCMALMAKWA</sequence>
<feature type="chain" id="PRO_5029565575" evidence="9">
    <location>
        <begin position="25"/>
        <end position="349"/>
    </location>
</feature>
<evidence type="ECO:0000313" key="10">
    <source>
        <dbReference type="EnsemblPlants" id="Kaladp0050s0303.1.v1.1"/>
    </source>
</evidence>
<dbReference type="NCBIfam" id="TIGR00820">
    <property type="entry name" value="zip"/>
    <property type="match status" value="1"/>
</dbReference>
<evidence type="ECO:0000256" key="5">
    <source>
        <dbReference type="ARBA" id="ARBA00022989"/>
    </source>
</evidence>
<dbReference type="OMA" id="CSCEAND"/>
<protein>
    <submittedName>
        <fullName evidence="10">Uncharacterized protein</fullName>
    </submittedName>
</protein>
<evidence type="ECO:0000256" key="6">
    <source>
        <dbReference type="ARBA" id="ARBA00023065"/>
    </source>
</evidence>
<keyword evidence="3 8" id="KW-0813">Transport</keyword>
<dbReference type="AlphaFoldDB" id="A0A7N0U1P3"/>
<evidence type="ECO:0000313" key="11">
    <source>
        <dbReference type="Proteomes" id="UP000594263"/>
    </source>
</evidence>
<feature type="transmembrane region" description="Helical" evidence="8">
    <location>
        <begin position="80"/>
        <end position="102"/>
    </location>
</feature>
<dbReference type="GO" id="GO:0005886">
    <property type="term" value="C:plasma membrane"/>
    <property type="evidence" value="ECO:0007669"/>
    <property type="project" value="TreeGrafter"/>
</dbReference>
<dbReference type="EnsemblPlants" id="Kaladp0050s0303.1.v1.1">
    <property type="protein sequence ID" value="Kaladp0050s0303.1.v1.1"/>
    <property type="gene ID" value="Kaladp0050s0303.v1.1"/>
</dbReference>
<comment type="subcellular location">
    <subcellularLocation>
        <location evidence="1 8">Membrane</location>
        <topology evidence="1 8">Multi-pass membrane protein</topology>
    </subcellularLocation>
</comment>
<name>A0A7N0U1P3_KALFE</name>